<evidence type="ECO:0000256" key="1">
    <source>
        <dbReference type="ARBA" id="ARBA00004127"/>
    </source>
</evidence>
<feature type="transmembrane region" description="Helical" evidence="12">
    <location>
        <begin position="150"/>
        <end position="170"/>
    </location>
</feature>
<evidence type="ECO:0000256" key="2">
    <source>
        <dbReference type="ARBA" id="ARBA00005551"/>
    </source>
</evidence>
<feature type="transmembrane region" description="Helical" evidence="12">
    <location>
        <begin position="377"/>
        <end position="396"/>
    </location>
</feature>
<keyword evidence="8 12" id="KW-1133">Transmembrane helix</keyword>
<dbReference type="KEGG" id="svo:SVI_1290"/>
<keyword evidence="5" id="KW-0633">Potassium transport</keyword>
<feature type="transmembrane region" description="Helical" evidence="12">
    <location>
        <begin position="54"/>
        <end position="73"/>
    </location>
</feature>
<keyword evidence="6 12" id="KW-0812">Transmembrane</keyword>
<evidence type="ECO:0000313" key="14">
    <source>
        <dbReference type="EMBL" id="BAJ01261.1"/>
    </source>
</evidence>
<dbReference type="EMBL" id="AP011177">
    <property type="protein sequence ID" value="BAJ01261.1"/>
    <property type="molecule type" value="Genomic_DNA"/>
</dbReference>
<comment type="similarity">
    <text evidence="2">Belongs to the monovalent cation:proton antiporter 2 (CPA2) transporter (TC 2.A.37) family.</text>
</comment>
<dbReference type="Pfam" id="PF02254">
    <property type="entry name" value="TrkA_N"/>
    <property type="match status" value="1"/>
</dbReference>
<dbReference type="GO" id="GO:0012505">
    <property type="term" value="C:endomembrane system"/>
    <property type="evidence" value="ECO:0007669"/>
    <property type="project" value="UniProtKB-SubCell"/>
</dbReference>
<dbReference type="GO" id="GO:0005886">
    <property type="term" value="C:plasma membrane"/>
    <property type="evidence" value="ECO:0007669"/>
    <property type="project" value="TreeGrafter"/>
</dbReference>
<dbReference type="RefSeq" id="WP_013050572.1">
    <property type="nucleotide sequence ID" value="NC_014012.1"/>
</dbReference>
<evidence type="ECO:0000256" key="3">
    <source>
        <dbReference type="ARBA" id="ARBA00022448"/>
    </source>
</evidence>
<dbReference type="InterPro" id="IPR004771">
    <property type="entry name" value="K/H_exchanger"/>
</dbReference>
<dbReference type="Gene3D" id="1.20.1530.20">
    <property type="match status" value="1"/>
</dbReference>
<proteinExistence type="inferred from homology"/>
<evidence type="ECO:0000256" key="10">
    <source>
        <dbReference type="ARBA" id="ARBA00023136"/>
    </source>
</evidence>
<dbReference type="GO" id="GO:1902600">
    <property type="term" value="P:proton transmembrane transport"/>
    <property type="evidence" value="ECO:0007669"/>
    <property type="project" value="InterPro"/>
</dbReference>
<feature type="transmembrane region" description="Helical" evidence="12">
    <location>
        <begin position="30"/>
        <end position="48"/>
    </location>
</feature>
<dbReference type="InterPro" id="IPR006153">
    <property type="entry name" value="Cation/H_exchanger_TM"/>
</dbReference>
<comment type="subcellular location">
    <subcellularLocation>
        <location evidence="1">Endomembrane system</location>
        <topology evidence="1">Multi-pass membrane protein</topology>
    </subcellularLocation>
</comment>
<dbReference type="NCBIfam" id="TIGR00932">
    <property type="entry name" value="2a37"/>
    <property type="match status" value="1"/>
</dbReference>
<name>D4ZHW2_SHEVD</name>
<evidence type="ECO:0000256" key="7">
    <source>
        <dbReference type="ARBA" id="ARBA00022958"/>
    </source>
</evidence>
<accession>D4ZHW2</accession>
<protein>
    <submittedName>
        <fullName evidence="14">Glutathione-regulated potassium-efflux system protein KefC</fullName>
    </submittedName>
</protein>
<evidence type="ECO:0000259" key="13">
    <source>
        <dbReference type="PROSITE" id="PS51201"/>
    </source>
</evidence>
<dbReference type="FunFam" id="3.40.50.720:FF:000036">
    <property type="entry name" value="Glutathione-regulated potassium-efflux system protein KefB"/>
    <property type="match status" value="1"/>
</dbReference>
<organism evidence="14 15">
    <name type="scientific">Shewanella violacea (strain JCM 10179 / CIP 106290 / LMG 19151 / DSS12)</name>
    <dbReference type="NCBI Taxonomy" id="637905"/>
    <lineage>
        <taxon>Bacteria</taxon>
        <taxon>Pseudomonadati</taxon>
        <taxon>Pseudomonadota</taxon>
        <taxon>Gammaproteobacteria</taxon>
        <taxon>Alteromonadales</taxon>
        <taxon>Shewanellaceae</taxon>
        <taxon>Shewanella</taxon>
    </lineage>
</organism>
<dbReference type="InterPro" id="IPR036291">
    <property type="entry name" value="NAD(P)-bd_dom_sf"/>
</dbReference>
<feature type="transmembrane region" description="Helical" evidence="12">
    <location>
        <begin position="314"/>
        <end position="338"/>
    </location>
</feature>
<dbReference type="eggNOG" id="COG1226">
    <property type="taxonomic scope" value="Bacteria"/>
</dbReference>
<feature type="transmembrane region" description="Helical" evidence="12">
    <location>
        <begin position="6"/>
        <end position="23"/>
    </location>
</feature>
<evidence type="ECO:0000256" key="8">
    <source>
        <dbReference type="ARBA" id="ARBA00022989"/>
    </source>
</evidence>
<dbReference type="OrthoDB" id="9781411at2"/>
<feature type="domain" description="RCK N-terminal" evidence="13">
    <location>
        <begin position="419"/>
        <end position="536"/>
    </location>
</feature>
<evidence type="ECO:0000256" key="4">
    <source>
        <dbReference type="ARBA" id="ARBA00022449"/>
    </source>
</evidence>
<gene>
    <name evidence="14" type="primary">kefC</name>
    <name evidence="14" type="ordered locus">SVI_1290</name>
</gene>
<keyword evidence="3" id="KW-0813">Transport</keyword>
<dbReference type="PANTHER" id="PTHR46157:SF4">
    <property type="entry name" value="K(+) EFFLUX ANTIPORTER 3, CHLOROPLASTIC"/>
    <property type="match status" value="1"/>
</dbReference>
<dbReference type="PROSITE" id="PS51201">
    <property type="entry name" value="RCK_N"/>
    <property type="match status" value="1"/>
</dbReference>
<keyword evidence="15" id="KW-1185">Reference proteome</keyword>
<dbReference type="InterPro" id="IPR038770">
    <property type="entry name" value="Na+/solute_symporter_sf"/>
</dbReference>
<keyword evidence="4" id="KW-0050">Antiport</keyword>
<keyword evidence="10 12" id="KW-0472">Membrane</keyword>
<evidence type="ECO:0000313" key="15">
    <source>
        <dbReference type="Proteomes" id="UP000002350"/>
    </source>
</evidence>
<dbReference type="GO" id="GO:0006813">
    <property type="term" value="P:potassium ion transport"/>
    <property type="evidence" value="ECO:0007669"/>
    <property type="project" value="UniProtKB-KW"/>
</dbReference>
<dbReference type="HOGENOM" id="CLU_005126_9_3_6"/>
<keyword evidence="9" id="KW-0406">Ion transport</keyword>
<evidence type="ECO:0000256" key="6">
    <source>
        <dbReference type="ARBA" id="ARBA00022692"/>
    </source>
</evidence>
<dbReference type="PANTHER" id="PTHR46157">
    <property type="entry name" value="K(+) EFFLUX ANTIPORTER 3, CHLOROPLASTIC"/>
    <property type="match status" value="1"/>
</dbReference>
<dbReference type="GO" id="GO:0015297">
    <property type="term" value="F:antiporter activity"/>
    <property type="evidence" value="ECO:0007669"/>
    <property type="project" value="UniProtKB-KW"/>
</dbReference>
<evidence type="ECO:0000256" key="12">
    <source>
        <dbReference type="SAM" id="Phobius"/>
    </source>
</evidence>
<dbReference type="GO" id="GO:0008324">
    <property type="term" value="F:monoatomic cation transmembrane transporter activity"/>
    <property type="evidence" value="ECO:0007669"/>
    <property type="project" value="InterPro"/>
</dbReference>
<reference evidence="15" key="1">
    <citation type="journal article" date="2010" name="Mol. Biosyst.">
        <title>Complete genome sequence and comparative analysis of Shewanella violacea, a psychrophilic and piezophilic bacterium from deep sea floor sediments.</title>
        <authorList>
            <person name="Aono E."/>
            <person name="Baba T."/>
            <person name="Ara T."/>
            <person name="Nishi T."/>
            <person name="Nakamichi T."/>
            <person name="Inamoto E."/>
            <person name="Toyonaga H."/>
            <person name="Hasegawa M."/>
            <person name="Takai Y."/>
            <person name="Okumura Y."/>
            <person name="Baba M."/>
            <person name="Tomita M."/>
            <person name="Kato C."/>
            <person name="Oshima T."/>
            <person name="Nakasone K."/>
            <person name="Mori H."/>
        </authorList>
    </citation>
    <scope>NUCLEOTIDE SEQUENCE [LARGE SCALE GENOMIC DNA]</scope>
    <source>
        <strain evidence="15">JCM 10179 / CIP 106290 / LMG 19151 / DSS12</strain>
    </source>
</reference>
<dbReference type="Proteomes" id="UP000002350">
    <property type="component" value="Chromosome"/>
</dbReference>
<feature type="transmembrane region" description="Helical" evidence="12">
    <location>
        <begin position="289"/>
        <end position="307"/>
    </location>
</feature>
<evidence type="ECO:0000256" key="11">
    <source>
        <dbReference type="SAM" id="MobiDB-lite"/>
    </source>
</evidence>
<dbReference type="AlphaFoldDB" id="D4ZHW2"/>
<evidence type="ECO:0000256" key="9">
    <source>
        <dbReference type="ARBA" id="ARBA00023065"/>
    </source>
</evidence>
<feature type="transmembrane region" description="Helical" evidence="12">
    <location>
        <begin position="200"/>
        <end position="220"/>
    </location>
</feature>
<feature type="region of interest" description="Disordered" evidence="11">
    <location>
        <begin position="617"/>
        <end position="640"/>
    </location>
</feature>
<dbReference type="Pfam" id="PF00999">
    <property type="entry name" value="Na_H_Exchanger"/>
    <property type="match status" value="1"/>
</dbReference>
<dbReference type="STRING" id="637905.SVI_1290"/>
<dbReference type="SUPFAM" id="SSF51735">
    <property type="entry name" value="NAD(P)-binding Rossmann-fold domains"/>
    <property type="match status" value="1"/>
</dbReference>
<dbReference type="eggNOG" id="COG0475">
    <property type="taxonomic scope" value="Bacteria"/>
</dbReference>
<dbReference type="Gene3D" id="3.40.50.720">
    <property type="entry name" value="NAD(P)-binding Rossmann-like Domain"/>
    <property type="match status" value="1"/>
</dbReference>
<feature type="transmembrane region" description="Helical" evidence="12">
    <location>
        <begin position="85"/>
        <end position="105"/>
    </location>
</feature>
<evidence type="ECO:0000256" key="5">
    <source>
        <dbReference type="ARBA" id="ARBA00022538"/>
    </source>
</evidence>
<dbReference type="InterPro" id="IPR003148">
    <property type="entry name" value="RCK_N"/>
</dbReference>
<sequence>MTAYFIQAFIYLCAAVIAVPLAKRFGLGSVLGYLIAGVVIGPIVGLVGSETNTLQHFAEFGVVMMLFLVGLELEPRMLWDMRNKLMGLGGLQIGLTTAVIMAAGIHFGLGWSVAFTVGLIFALSSTAIVLQTFSEKNLSKTEGGKNAFSVLLFQDIAVIPMLALIPLLALPELVEKAQTLVSLAAEHNEELSLVAELPGWAYGITVLLAISSVVVGGHYLSRPLFRYVASSGLREIFTATALMLVIGIAALMSLVGLSPALGTFLAGVVLANSEFRHQLESNIEPFKGLLLGLFFITVGAGIDFGVLASNIGPVLGITAGVMLVKALILLVLAFIFRIKNSDRWLFALSLAQAGEFGFVLLSYTVQNHVIPTDLAQMLSLVVALSMFLTPGLFIFFDKVILPRYEESENKPEADEITERGTVIIAGIGRFGQMVNRFLVANKIKTVVLDQSVDQVANLRKINVKSFYGDATQPDLLHTAGIEDASMLVIAIDNNERAVELTKYIKRTYPKVMIFARAFDRGHHFELKHAGADFIVSETYHSALELGKEALIALGVHPFKAEQKKATLRELELCYKDSLYEMWKENSEDSKYSTHYRNLFIELETAIAKAMKSEHLDEQARVERGWTPPPKDYQKHMNQNK</sequence>
<feature type="transmembrane region" description="Helical" evidence="12">
    <location>
        <begin position="241"/>
        <end position="269"/>
    </location>
</feature>
<feature type="transmembrane region" description="Helical" evidence="12">
    <location>
        <begin position="111"/>
        <end position="130"/>
    </location>
</feature>
<keyword evidence="7" id="KW-0630">Potassium</keyword>